<accession>A0A484I7B6</accession>
<protein>
    <submittedName>
        <fullName evidence="2">CHRD domain protein</fullName>
    </submittedName>
</protein>
<keyword evidence="3" id="KW-1185">Reference proteome</keyword>
<dbReference type="KEGG" id="nfn:NFRAN_1307"/>
<dbReference type="EMBL" id="LR216287">
    <property type="protein sequence ID" value="VFJ13629.1"/>
    <property type="molecule type" value="Genomic_DNA"/>
</dbReference>
<reference evidence="2 3" key="1">
    <citation type="submission" date="2019-02" db="EMBL/GenBank/DDBJ databases">
        <authorList>
            <person name="Lehtovirta-Morley E L."/>
        </authorList>
    </citation>
    <scope>NUCLEOTIDE SEQUENCE [LARGE SCALE GENOMIC DNA]</scope>
    <source>
        <strain evidence="2">NFRAN1</strain>
    </source>
</reference>
<dbReference type="SMART" id="SM00754">
    <property type="entry name" value="CHRD"/>
    <property type="match status" value="1"/>
</dbReference>
<evidence type="ECO:0000259" key="1">
    <source>
        <dbReference type="PROSITE" id="PS50933"/>
    </source>
</evidence>
<dbReference type="InterPro" id="IPR010895">
    <property type="entry name" value="CHRD"/>
</dbReference>
<dbReference type="AlphaFoldDB" id="A0A484I7B6"/>
<proteinExistence type="predicted"/>
<evidence type="ECO:0000313" key="3">
    <source>
        <dbReference type="Proteomes" id="UP000294299"/>
    </source>
</evidence>
<dbReference type="Proteomes" id="UP000294299">
    <property type="component" value="Chromosome NFRAN"/>
</dbReference>
<dbReference type="Pfam" id="PF07452">
    <property type="entry name" value="CHRD"/>
    <property type="match status" value="1"/>
</dbReference>
<dbReference type="RefSeq" id="WP_134483581.1">
    <property type="nucleotide sequence ID" value="NZ_LR216287.1"/>
</dbReference>
<name>A0A484I7B6_9ARCH</name>
<sequence length="168" mass="17856">MKTSNYMMTFMLLSITAAIAGVLVTTISSISTAYANHEFAANLTGLEEVPPVDTQATGHAILVPISPSNQTIQYFVNVTGIQGATQGHIHSGAQGKNGAIIVTLFKFDFPQNTVFEKGNITANNLEGPLQGKTIPDLIAAMKNGSTYVNVHTEQNPEGEVRGQLVDIP</sequence>
<gene>
    <name evidence="2" type="ORF">NFRAN_1307</name>
</gene>
<evidence type="ECO:0000313" key="2">
    <source>
        <dbReference type="EMBL" id="VFJ13629.1"/>
    </source>
</evidence>
<dbReference type="GeneID" id="39420679"/>
<feature type="domain" description="CHRD" evidence="1">
    <location>
        <begin position="35"/>
        <end position="168"/>
    </location>
</feature>
<organism evidence="2 3">
    <name type="scientific">Candidatus Nitrosocosmicus franklandianus</name>
    <dbReference type="NCBI Taxonomy" id="1798806"/>
    <lineage>
        <taxon>Archaea</taxon>
        <taxon>Nitrososphaerota</taxon>
        <taxon>Nitrososphaeria</taxon>
        <taxon>Nitrososphaerales</taxon>
        <taxon>Nitrososphaeraceae</taxon>
        <taxon>Candidatus Nitrosocosmicus</taxon>
    </lineage>
</organism>
<dbReference type="OrthoDB" id="187906at2157"/>
<dbReference type="PROSITE" id="PS50933">
    <property type="entry name" value="CHRD"/>
    <property type="match status" value="1"/>
</dbReference>